<organism evidence="2 3">
    <name type="scientific">Polystyrenella longa</name>
    <dbReference type="NCBI Taxonomy" id="2528007"/>
    <lineage>
        <taxon>Bacteria</taxon>
        <taxon>Pseudomonadati</taxon>
        <taxon>Planctomycetota</taxon>
        <taxon>Planctomycetia</taxon>
        <taxon>Planctomycetales</taxon>
        <taxon>Planctomycetaceae</taxon>
        <taxon>Polystyrenella</taxon>
    </lineage>
</organism>
<feature type="region of interest" description="Disordered" evidence="1">
    <location>
        <begin position="83"/>
        <end position="103"/>
    </location>
</feature>
<reference evidence="2 3" key="1">
    <citation type="submission" date="2019-02" db="EMBL/GenBank/DDBJ databases">
        <title>Deep-cultivation of Planctomycetes and their phenomic and genomic characterization uncovers novel biology.</title>
        <authorList>
            <person name="Wiegand S."/>
            <person name="Jogler M."/>
            <person name="Boedeker C."/>
            <person name="Pinto D."/>
            <person name="Vollmers J."/>
            <person name="Rivas-Marin E."/>
            <person name="Kohn T."/>
            <person name="Peeters S.H."/>
            <person name="Heuer A."/>
            <person name="Rast P."/>
            <person name="Oberbeckmann S."/>
            <person name="Bunk B."/>
            <person name="Jeske O."/>
            <person name="Meyerdierks A."/>
            <person name="Storesund J.E."/>
            <person name="Kallscheuer N."/>
            <person name="Luecker S."/>
            <person name="Lage O.M."/>
            <person name="Pohl T."/>
            <person name="Merkel B.J."/>
            <person name="Hornburger P."/>
            <person name="Mueller R.-W."/>
            <person name="Bruemmer F."/>
            <person name="Labrenz M."/>
            <person name="Spormann A.M."/>
            <person name="Op den Camp H."/>
            <person name="Overmann J."/>
            <person name="Amann R."/>
            <person name="Jetten M.S.M."/>
            <person name="Mascher T."/>
            <person name="Medema M.H."/>
            <person name="Devos D.P."/>
            <person name="Kaster A.-K."/>
            <person name="Ovreas L."/>
            <person name="Rohde M."/>
            <person name="Galperin M.Y."/>
            <person name="Jogler C."/>
        </authorList>
    </citation>
    <scope>NUCLEOTIDE SEQUENCE [LARGE SCALE GENOMIC DNA]</scope>
    <source>
        <strain evidence="2 3">Pla110</strain>
    </source>
</reference>
<dbReference type="KEGG" id="plon:Pla110_33080"/>
<protein>
    <submittedName>
        <fullName evidence="2">Uncharacterized protein</fullName>
    </submittedName>
</protein>
<dbReference type="Proteomes" id="UP000317178">
    <property type="component" value="Chromosome"/>
</dbReference>
<feature type="compositionally biased region" description="Acidic residues" evidence="1">
    <location>
        <begin position="85"/>
        <end position="101"/>
    </location>
</feature>
<evidence type="ECO:0000313" key="2">
    <source>
        <dbReference type="EMBL" id="QDU81566.1"/>
    </source>
</evidence>
<keyword evidence="3" id="KW-1185">Reference proteome</keyword>
<dbReference type="RefSeq" id="WP_144997020.1">
    <property type="nucleotide sequence ID" value="NZ_CP036281.1"/>
</dbReference>
<proteinExistence type="predicted"/>
<sequence>MRKKIKKVRKGDPITAELFNQLVDELNRVGNIMPAGGVSVVQTSFGVGISANPGTGGVNPIYIKNDDDIWEIDTWKEVQIWTGDLGEEEEEIDPETEEPTDPIEVYNRWGDLAADAWGMVFEEKQEDGSIKYSLVQGSCE</sequence>
<name>A0A518CQR1_9PLAN</name>
<dbReference type="AlphaFoldDB" id="A0A518CQR1"/>
<evidence type="ECO:0000256" key="1">
    <source>
        <dbReference type="SAM" id="MobiDB-lite"/>
    </source>
</evidence>
<dbReference type="EMBL" id="CP036281">
    <property type="protein sequence ID" value="QDU81566.1"/>
    <property type="molecule type" value="Genomic_DNA"/>
</dbReference>
<gene>
    <name evidence="2" type="ORF">Pla110_33080</name>
</gene>
<accession>A0A518CQR1</accession>
<evidence type="ECO:0000313" key="3">
    <source>
        <dbReference type="Proteomes" id="UP000317178"/>
    </source>
</evidence>